<name>A0A0F4ITL0_9ACTN</name>
<evidence type="ECO:0008006" key="4">
    <source>
        <dbReference type="Google" id="ProtNLM"/>
    </source>
</evidence>
<organism evidence="2 3">
    <name type="scientific">Streptomyces katrae</name>
    <dbReference type="NCBI Taxonomy" id="68223"/>
    <lineage>
        <taxon>Bacteria</taxon>
        <taxon>Bacillati</taxon>
        <taxon>Actinomycetota</taxon>
        <taxon>Actinomycetes</taxon>
        <taxon>Kitasatosporales</taxon>
        <taxon>Streptomycetaceae</taxon>
        <taxon>Streptomyces</taxon>
    </lineage>
</organism>
<accession>A0A0F4ITL0</accession>
<evidence type="ECO:0000313" key="2">
    <source>
        <dbReference type="EMBL" id="KJY24969.1"/>
    </source>
</evidence>
<dbReference type="PATRIC" id="fig|68223.7.peg.3688"/>
<dbReference type="Pfam" id="PF14433">
    <property type="entry name" value="SUKH-3"/>
    <property type="match status" value="1"/>
</dbReference>
<dbReference type="AlphaFoldDB" id="A0A0F4ITL0"/>
<keyword evidence="3" id="KW-1185">Reference proteome</keyword>
<evidence type="ECO:0000256" key="1">
    <source>
        <dbReference type="SAM" id="MobiDB-lite"/>
    </source>
</evidence>
<gene>
    <name evidence="2" type="ORF">VR44_33815</name>
</gene>
<dbReference type="RefSeq" id="WP_045951462.1">
    <property type="nucleotide sequence ID" value="NZ_JZWV01001141.1"/>
</dbReference>
<proteinExistence type="predicted"/>
<feature type="region of interest" description="Disordered" evidence="1">
    <location>
        <begin position="163"/>
        <end position="185"/>
    </location>
</feature>
<evidence type="ECO:0000313" key="3">
    <source>
        <dbReference type="Proteomes" id="UP000033551"/>
    </source>
</evidence>
<dbReference type="EMBL" id="JZWV01001141">
    <property type="protein sequence ID" value="KJY24969.1"/>
    <property type="molecule type" value="Genomic_DNA"/>
</dbReference>
<dbReference type="InterPro" id="IPR025850">
    <property type="entry name" value="SUKH-3"/>
</dbReference>
<reference evidence="2 3" key="1">
    <citation type="submission" date="2015-02" db="EMBL/GenBank/DDBJ databases">
        <authorList>
            <person name="Ju K.-S."/>
            <person name="Doroghazi J.R."/>
            <person name="Metcalf W."/>
        </authorList>
    </citation>
    <scope>NUCLEOTIDE SEQUENCE [LARGE SCALE GENOMIC DNA]</scope>
    <source>
        <strain evidence="2 3">NRRL ISP-5550</strain>
    </source>
</reference>
<dbReference type="Proteomes" id="UP000033551">
    <property type="component" value="Unassembled WGS sequence"/>
</dbReference>
<protein>
    <recommendedName>
        <fullName evidence="4">SUKH-3 domain containing protein</fullName>
    </recommendedName>
</protein>
<comment type="caution">
    <text evidence="2">The sequence shown here is derived from an EMBL/GenBank/DDBJ whole genome shotgun (WGS) entry which is preliminary data.</text>
</comment>
<sequence length="185" mass="20186">MTNLPERPSLDARPRHEEYRAAALAVLREAGWTPGRSAGLGPRADMVEQYGPPPPAARKFLAEYGGLRLEFADPRDSSGESRSDIDIRGGADILGWVGTWSQAAEEPVFPVGEFARRNCVLLVGDSGSLYGAFDAILGRLGADALTGLGRLVLDRSPLEPRLPVPPEALYRPERPPARLRRREHP</sequence>